<evidence type="ECO:0000259" key="2">
    <source>
        <dbReference type="SMART" id="SM01218"/>
    </source>
</evidence>
<keyword evidence="1" id="KW-0694">RNA-binding</keyword>
<dbReference type="GO" id="GO:0003723">
    <property type="term" value="F:RNA binding"/>
    <property type="evidence" value="ECO:0007669"/>
    <property type="project" value="UniProtKB-KW"/>
</dbReference>
<dbReference type="AlphaFoldDB" id="A0AAV1QGA4"/>
<sequence>MDSKPDSLLLRGNSAVTLNDRFSLLSQSSMKSNSSSSSSSVVLLVKRPMPSALALQVKRRGARSSVWTRLGWRHMTLRPAARCSLWSFRKKYRWRGGFSSAHKRRGHLLSGLSQRRRLKRRTGRKLTAGRVNLKGGGVSACRGRGLSRKEKVPTRKQLDAELDEYWSRSRRRLDQQLEDYMSQSRTRLDAELDEYMSMPGEALY</sequence>
<proteinExistence type="predicted"/>
<comment type="caution">
    <text evidence="3">The sequence shown here is derived from an EMBL/GenBank/DDBJ whole genome shotgun (WGS) entry which is preliminary data.</text>
</comment>
<dbReference type="EMBL" id="CAWUFR010001029">
    <property type="protein sequence ID" value="CAK6982469.1"/>
    <property type="molecule type" value="Genomic_DNA"/>
</dbReference>
<protein>
    <submittedName>
        <fullName evidence="3">Uncharacterized protein LOC121906387</fullName>
    </submittedName>
</protein>
<gene>
    <name evidence="3" type="ORF">FSCOSCO3_A013769</name>
</gene>
<accession>A0AAV1QGA4</accession>
<dbReference type="InterPro" id="IPR025715">
    <property type="entry name" value="FoP_C"/>
</dbReference>
<feature type="domain" description="Chromatin target of PRMT1 protein C-terminal" evidence="2">
    <location>
        <begin position="98"/>
        <end position="187"/>
    </location>
</feature>
<evidence type="ECO:0000313" key="3">
    <source>
        <dbReference type="EMBL" id="CAK6982469.1"/>
    </source>
</evidence>
<evidence type="ECO:0000256" key="1">
    <source>
        <dbReference type="ARBA" id="ARBA00022884"/>
    </source>
</evidence>
<dbReference type="SMART" id="SM01218">
    <property type="entry name" value="FoP_duplication"/>
    <property type="match status" value="1"/>
</dbReference>
<evidence type="ECO:0000313" key="4">
    <source>
        <dbReference type="Proteomes" id="UP001314229"/>
    </source>
</evidence>
<name>A0AAV1QGA4_SCOSC</name>
<dbReference type="Pfam" id="PF13865">
    <property type="entry name" value="FoP_duplication"/>
    <property type="match status" value="1"/>
</dbReference>
<keyword evidence="4" id="KW-1185">Reference proteome</keyword>
<reference evidence="3 4" key="1">
    <citation type="submission" date="2024-01" db="EMBL/GenBank/DDBJ databases">
        <authorList>
            <person name="Alioto T."/>
            <person name="Alioto T."/>
            <person name="Gomez Garrido J."/>
        </authorList>
    </citation>
    <scope>NUCLEOTIDE SEQUENCE [LARGE SCALE GENOMIC DNA]</scope>
</reference>
<dbReference type="Proteomes" id="UP001314229">
    <property type="component" value="Unassembled WGS sequence"/>
</dbReference>
<organism evidence="3 4">
    <name type="scientific">Scomber scombrus</name>
    <name type="common">Atlantic mackerel</name>
    <name type="synonym">Scomber vernalis</name>
    <dbReference type="NCBI Taxonomy" id="13677"/>
    <lineage>
        <taxon>Eukaryota</taxon>
        <taxon>Metazoa</taxon>
        <taxon>Chordata</taxon>
        <taxon>Craniata</taxon>
        <taxon>Vertebrata</taxon>
        <taxon>Euteleostomi</taxon>
        <taxon>Actinopterygii</taxon>
        <taxon>Neopterygii</taxon>
        <taxon>Teleostei</taxon>
        <taxon>Neoteleostei</taxon>
        <taxon>Acanthomorphata</taxon>
        <taxon>Pelagiaria</taxon>
        <taxon>Scombriformes</taxon>
        <taxon>Scombridae</taxon>
        <taxon>Scomber</taxon>
    </lineage>
</organism>